<dbReference type="Gene3D" id="3.10.450.40">
    <property type="match status" value="1"/>
</dbReference>
<dbReference type="InterPro" id="IPR007048">
    <property type="entry name" value="IraD/Gp25-like"/>
</dbReference>
<reference evidence="2 3" key="1">
    <citation type="journal article" date="2004" name="PLoS Biol.">
        <title>Genomic insights into methanotrophy: the complete genome sequence of Methylococcus capsulatus (Bath).</title>
        <authorList>
            <person name="Ward N.L."/>
            <person name="Larsen O."/>
            <person name="Sakwa J."/>
            <person name="Bruseth L."/>
            <person name="Khouri H.M."/>
            <person name="Durkin A.S."/>
            <person name="Dimitrov G."/>
            <person name="Jiang L."/>
            <person name="Scanlan D."/>
            <person name="Kang K.H."/>
            <person name="Lewis M.R."/>
            <person name="Nelson K.E."/>
            <person name="Methe B.A."/>
            <person name="Wu M."/>
            <person name="Heidelberg J.F."/>
            <person name="Paulsen I.T."/>
            <person name="Fouts D.E."/>
            <person name="Ravel J."/>
            <person name="Tettelin H."/>
            <person name="Ren Q."/>
            <person name="Read T.D."/>
            <person name="DeBoy R.T."/>
            <person name="Seshadri R."/>
            <person name="Salzberg S.L."/>
            <person name="Jensen H.B."/>
            <person name="Birkeland N.K."/>
            <person name="Nelson W.C."/>
            <person name="Dodson R.J."/>
            <person name="Grindhaug S.H."/>
            <person name="Holt I.E."/>
            <person name="Eidhammer I."/>
            <person name="Jonasen I."/>
            <person name="Vanaken S."/>
            <person name="Utterback T.R."/>
            <person name="Feldblyum T.V."/>
            <person name="Fraser C.M."/>
            <person name="Lillehaug J.R."/>
            <person name="Eisen J.A."/>
        </authorList>
    </citation>
    <scope>NUCLEOTIDE SEQUENCE [LARGE SCALE GENOMIC DNA]</scope>
    <source>
        <strain evidence="3">ATCC 33009 / NCIMB 11132 / Bath</strain>
    </source>
</reference>
<dbReference type="EMBL" id="AE017282">
    <property type="protein sequence ID" value="AAU91008.1"/>
    <property type="molecule type" value="Genomic_DNA"/>
</dbReference>
<evidence type="ECO:0000313" key="2">
    <source>
        <dbReference type="EMBL" id="AAU91008.1"/>
    </source>
</evidence>
<sequence length="128" mass="14042">MTSVIGTIASVNWQPRLGQPGDIVQDAADIDQAIRIILTTPKGSDPHRPEFGADILQYVDRPEIEATPYLIAEIADAILLWEPRIELISIRPSFGLAQVTLAITWRFRGVDSKSSGGDSQTRTTEVTL</sequence>
<dbReference type="HOGENOM" id="CLU_133204_2_0_6"/>
<dbReference type="Proteomes" id="UP000006821">
    <property type="component" value="Chromosome"/>
</dbReference>
<dbReference type="SUPFAM" id="SSF160719">
    <property type="entry name" value="gpW/gp25-like"/>
    <property type="match status" value="1"/>
</dbReference>
<feature type="domain" description="IraD/Gp25-like" evidence="1">
    <location>
        <begin position="25"/>
        <end position="92"/>
    </location>
</feature>
<accession>Q602Z9</accession>
<dbReference type="GeneID" id="88225080"/>
<dbReference type="RefSeq" id="WP_010962103.1">
    <property type="nucleotide sequence ID" value="NC_002977.6"/>
</dbReference>
<gene>
    <name evidence="2" type="ordered locus">MCA2908</name>
</gene>
<organism evidence="2 3">
    <name type="scientific">Methylococcus capsulatus (strain ATCC 33009 / NCIMB 11132 / Bath)</name>
    <dbReference type="NCBI Taxonomy" id="243233"/>
    <lineage>
        <taxon>Bacteria</taxon>
        <taxon>Pseudomonadati</taxon>
        <taxon>Pseudomonadota</taxon>
        <taxon>Gammaproteobacteria</taxon>
        <taxon>Methylococcales</taxon>
        <taxon>Methylococcaceae</taxon>
        <taxon>Methylococcus</taxon>
    </lineage>
</organism>
<evidence type="ECO:0000259" key="1">
    <source>
        <dbReference type="Pfam" id="PF04965"/>
    </source>
</evidence>
<name>Q602Z9_METCA</name>
<dbReference type="KEGG" id="mca:MCA2908"/>
<protein>
    <submittedName>
        <fullName evidence="2">Putative prophage MuMc02, baseplate assembly protein W</fullName>
    </submittedName>
</protein>
<evidence type="ECO:0000313" key="3">
    <source>
        <dbReference type="Proteomes" id="UP000006821"/>
    </source>
</evidence>
<dbReference type="eggNOG" id="COG3628">
    <property type="taxonomic scope" value="Bacteria"/>
</dbReference>
<dbReference type="STRING" id="243233.MCA2908"/>
<proteinExistence type="predicted"/>
<dbReference type="Pfam" id="PF04965">
    <property type="entry name" value="GPW_gp25"/>
    <property type="match status" value="1"/>
</dbReference>
<dbReference type="AlphaFoldDB" id="Q602Z9"/>